<reference evidence="17 18" key="1">
    <citation type="submission" date="2019-01" db="EMBL/GenBank/DDBJ databases">
        <title>Geovibrio thiophilus DSM 11263, complete genome.</title>
        <authorList>
            <person name="Spring S."/>
            <person name="Bunk B."/>
            <person name="Sproer C."/>
        </authorList>
    </citation>
    <scope>NUCLEOTIDE SEQUENCE [LARGE SCALE GENOMIC DNA]</scope>
    <source>
        <strain evidence="17 18">DSM 11263</strain>
    </source>
</reference>
<dbReference type="GO" id="GO:0006178">
    <property type="term" value="P:guanine salvage"/>
    <property type="evidence" value="ECO:0007669"/>
    <property type="project" value="TreeGrafter"/>
</dbReference>
<dbReference type="GO" id="GO:0000166">
    <property type="term" value="F:nucleotide binding"/>
    <property type="evidence" value="ECO:0007669"/>
    <property type="project" value="UniProtKB-KW"/>
</dbReference>
<evidence type="ECO:0000313" key="17">
    <source>
        <dbReference type="EMBL" id="QAR33036.1"/>
    </source>
</evidence>
<dbReference type="CDD" id="cd06223">
    <property type="entry name" value="PRTases_typeI"/>
    <property type="match status" value="1"/>
</dbReference>
<evidence type="ECO:0000256" key="1">
    <source>
        <dbReference type="ARBA" id="ARBA00001946"/>
    </source>
</evidence>
<dbReference type="GO" id="GO:0032264">
    <property type="term" value="P:IMP salvage"/>
    <property type="evidence" value="ECO:0007669"/>
    <property type="project" value="UniProtKB-UniPathway"/>
</dbReference>
<evidence type="ECO:0000256" key="3">
    <source>
        <dbReference type="ARBA" id="ARBA00004669"/>
    </source>
</evidence>
<dbReference type="GO" id="GO:0000287">
    <property type="term" value="F:magnesium ion binding"/>
    <property type="evidence" value="ECO:0007669"/>
    <property type="project" value="TreeGrafter"/>
</dbReference>
<dbReference type="InterPro" id="IPR000836">
    <property type="entry name" value="PRTase_dom"/>
</dbReference>
<dbReference type="PANTHER" id="PTHR43340">
    <property type="entry name" value="HYPOXANTHINE-GUANINE PHOSPHORIBOSYLTRANSFERASE"/>
    <property type="match status" value="1"/>
</dbReference>
<protein>
    <recommendedName>
        <fullName evidence="5 15">Hypoxanthine phosphoribosyltransferase</fullName>
        <ecNumber evidence="5 15">2.4.2.8</ecNumber>
    </recommendedName>
</protein>
<dbReference type="GO" id="GO:0046100">
    <property type="term" value="P:hypoxanthine metabolic process"/>
    <property type="evidence" value="ECO:0007669"/>
    <property type="project" value="TreeGrafter"/>
</dbReference>
<dbReference type="GO" id="GO:0052657">
    <property type="term" value="F:guanine phosphoribosyltransferase activity"/>
    <property type="evidence" value="ECO:0007669"/>
    <property type="project" value="UniProtKB-ARBA"/>
</dbReference>
<evidence type="ECO:0000256" key="7">
    <source>
        <dbReference type="ARBA" id="ARBA00022676"/>
    </source>
</evidence>
<accession>A0A410JXU9</accession>
<evidence type="ECO:0000256" key="6">
    <source>
        <dbReference type="ARBA" id="ARBA00022490"/>
    </source>
</evidence>
<dbReference type="PANTHER" id="PTHR43340:SF1">
    <property type="entry name" value="HYPOXANTHINE PHOSPHORIBOSYLTRANSFERASE"/>
    <property type="match status" value="1"/>
</dbReference>
<evidence type="ECO:0000256" key="5">
    <source>
        <dbReference type="ARBA" id="ARBA00011895"/>
    </source>
</evidence>
<dbReference type="OrthoDB" id="9802824at2"/>
<dbReference type="GO" id="GO:0005829">
    <property type="term" value="C:cytosol"/>
    <property type="evidence" value="ECO:0007669"/>
    <property type="project" value="TreeGrafter"/>
</dbReference>
<evidence type="ECO:0000259" key="16">
    <source>
        <dbReference type="Pfam" id="PF00156"/>
    </source>
</evidence>
<evidence type="ECO:0000256" key="12">
    <source>
        <dbReference type="ARBA" id="ARBA00022842"/>
    </source>
</evidence>
<keyword evidence="6 15" id="KW-0963">Cytoplasm</keyword>
<keyword evidence="11 15" id="KW-0547">Nucleotide-binding</keyword>
<dbReference type="Proteomes" id="UP000287502">
    <property type="component" value="Chromosome"/>
</dbReference>
<evidence type="ECO:0000256" key="10">
    <source>
        <dbReference type="ARBA" id="ARBA00022726"/>
    </source>
</evidence>
<dbReference type="InterPro" id="IPR029057">
    <property type="entry name" value="PRTase-like"/>
</dbReference>
<dbReference type="EC" id="2.4.2.8" evidence="5 15"/>
<evidence type="ECO:0000256" key="14">
    <source>
        <dbReference type="ARBA" id="ARBA00049402"/>
    </source>
</evidence>
<name>A0A410JXU9_9BACT</name>
<evidence type="ECO:0000256" key="15">
    <source>
        <dbReference type="RuleBase" id="RU364099"/>
    </source>
</evidence>
<sequence length="184" mass="20502">MDGCGGFVNRHTLADYISEESISEKVAELAEKINNDFAGRDLLVVGVLKGSFIFMADLVRKLDKPVVETAFITVSSYKGASTKSSGSVQLVCDIDKPLKDKCVLLVEDIVDTGYTINYLTKMLKVRDPDYVGVCTLLDKPSRRIMDFTPDYIGFSIPDKFVVGYGLDYDGRYRNLADVRVVEFQ</sequence>
<comment type="catalytic activity">
    <reaction evidence="14">
        <text>IMP + diphosphate = hypoxanthine + 5-phospho-alpha-D-ribose 1-diphosphate</text>
        <dbReference type="Rhea" id="RHEA:17973"/>
        <dbReference type="ChEBI" id="CHEBI:17368"/>
        <dbReference type="ChEBI" id="CHEBI:33019"/>
        <dbReference type="ChEBI" id="CHEBI:58017"/>
        <dbReference type="ChEBI" id="CHEBI:58053"/>
        <dbReference type="EC" id="2.4.2.8"/>
    </reaction>
    <physiologicalReaction direction="right-to-left" evidence="14">
        <dbReference type="Rhea" id="RHEA:17975"/>
    </physiologicalReaction>
</comment>
<proteinExistence type="inferred from homology"/>
<evidence type="ECO:0000256" key="9">
    <source>
        <dbReference type="ARBA" id="ARBA00022723"/>
    </source>
</evidence>
<evidence type="ECO:0000313" key="18">
    <source>
        <dbReference type="Proteomes" id="UP000287502"/>
    </source>
</evidence>
<keyword evidence="10 15" id="KW-0660">Purine salvage</keyword>
<dbReference type="GO" id="GO:0032263">
    <property type="term" value="P:GMP salvage"/>
    <property type="evidence" value="ECO:0007669"/>
    <property type="project" value="TreeGrafter"/>
</dbReference>
<dbReference type="InterPro" id="IPR005904">
    <property type="entry name" value="Hxn_phspho_trans"/>
</dbReference>
<dbReference type="Gene3D" id="3.40.50.2020">
    <property type="match status" value="1"/>
</dbReference>
<organism evidence="17 18">
    <name type="scientific">Geovibrio thiophilus</name>
    <dbReference type="NCBI Taxonomy" id="139438"/>
    <lineage>
        <taxon>Bacteria</taxon>
        <taxon>Pseudomonadati</taxon>
        <taxon>Deferribacterota</taxon>
        <taxon>Deferribacteres</taxon>
        <taxon>Deferribacterales</taxon>
        <taxon>Geovibrionaceae</taxon>
        <taxon>Geovibrio</taxon>
    </lineage>
</organism>
<dbReference type="NCBIfam" id="TIGR01203">
    <property type="entry name" value="HGPRTase"/>
    <property type="match status" value="1"/>
</dbReference>
<dbReference type="SUPFAM" id="SSF53271">
    <property type="entry name" value="PRTase-like"/>
    <property type="match status" value="1"/>
</dbReference>
<evidence type="ECO:0000256" key="11">
    <source>
        <dbReference type="ARBA" id="ARBA00022741"/>
    </source>
</evidence>
<dbReference type="UniPathway" id="UPA00591">
    <property type="reaction ID" value="UER00648"/>
</dbReference>
<dbReference type="EMBL" id="CP035108">
    <property type="protein sequence ID" value="QAR33036.1"/>
    <property type="molecule type" value="Genomic_DNA"/>
</dbReference>
<keyword evidence="9 15" id="KW-0479">Metal-binding</keyword>
<comment type="cofactor">
    <cofactor evidence="1 15">
        <name>Mg(2+)</name>
        <dbReference type="ChEBI" id="CHEBI:18420"/>
    </cofactor>
</comment>
<dbReference type="GO" id="GO:0006166">
    <property type="term" value="P:purine ribonucleoside salvage"/>
    <property type="evidence" value="ECO:0007669"/>
    <property type="project" value="UniProtKB-KW"/>
</dbReference>
<dbReference type="InterPro" id="IPR050408">
    <property type="entry name" value="HGPRT"/>
</dbReference>
<keyword evidence="18" id="KW-1185">Reference proteome</keyword>
<dbReference type="GO" id="GO:0004422">
    <property type="term" value="F:hypoxanthine phosphoribosyltransferase activity"/>
    <property type="evidence" value="ECO:0007669"/>
    <property type="project" value="InterPro"/>
</dbReference>
<keyword evidence="12 15" id="KW-0460">Magnesium</keyword>
<evidence type="ECO:0000256" key="13">
    <source>
        <dbReference type="ARBA" id="ARBA00048811"/>
    </source>
</evidence>
<keyword evidence="8 15" id="KW-0808">Transferase</keyword>
<evidence type="ECO:0000256" key="2">
    <source>
        <dbReference type="ARBA" id="ARBA00004496"/>
    </source>
</evidence>
<dbReference type="KEGG" id="gtl:EP073_06320"/>
<evidence type="ECO:0000256" key="8">
    <source>
        <dbReference type="ARBA" id="ARBA00022679"/>
    </source>
</evidence>
<comment type="subcellular location">
    <subcellularLocation>
        <location evidence="2 15">Cytoplasm</location>
    </subcellularLocation>
</comment>
<dbReference type="Pfam" id="PF00156">
    <property type="entry name" value="Pribosyltran"/>
    <property type="match status" value="1"/>
</dbReference>
<feature type="domain" description="Phosphoribosyltransferase" evidence="16">
    <location>
        <begin position="22"/>
        <end position="168"/>
    </location>
</feature>
<dbReference type="FunFam" id="3.40.50.2020:FF:000006">
    <property type="entry name" value="Hypoxanthine phosphoribosyltransferase"/>
    <property type="match status" value="1"/>
</dbReference>
<comment type="catalytic activity">
    <reaction evidence="13">
        <text>GMP + diphosphate = guanine + 5-phospho-alpha-D-ribose 1-diphosphate</text>
        <dbReference type="Rhea" id="RHEA:25424"/>
        <dbReference type="ChEBI" id="CHEBI:16235"/>
        <dbReference type="ChEBI" id="CHEBI:33019"/>
        <dbReference type="ChEBI" id="CHEBI:58017"/>
        <dbReference type="ChEBI" id="CHEBI:58115"/>
        <dbReference type="EC" id="2.4.2.8"/>
    </reaction>
    <physiologicalReaction direction="right-to-left" evidence="13">
        <dbReference type="Rhea" id="RHEA:25426"/>
    </physiologicalReaction>
</comment>
<gene>
    <name evidence="17" type="primary">hpt</name>
    <name evidence="17" type="ORF">EP073_06320</name>
</gene>
<keyword evidence="7 15" id="KW-0328">Glycosyltransferase</keyword>
<evidence type="ECO:0000256" key="4">
    <source>
        <dbReference type="ARBA" id="ARBA00008391"/>
    </source>
</evidence>
<comment type="similarity">
    <text evidence="4 15">Belongs to the purine/pyrimidine phosphoribosyltransferase family.</text>
</comment>
<dbReference type="AlphaFoldDB" id="A0A410JXU9"/>
<comment type="pathway">
    <text evidence="3 15">Purine metabolism; IMP biosynthesis via salvage pathway; IMP from hypoxanthine: step 1/1.</text>
</comment>